<evidence type="ECO:0000256" key="1">
    <source>
        <dbReference type="SAM" id="MobiDB-lite"/>
    </source>
</evidence>
<name>A0AA40FZQ7_9HYME</name>
<dbReference type="Proteomes" id="UP001177670">
    <property type="component" value="Unassembled WGS sequence"/>
</dbReference>
<reference evidence="2" key="1">
    <citation type="submission" date="2021-10" db="EMBL/GenBank/DDBJ databases">
        <title>Melipona bicolor Genome sequencing and assembly.</title>
        <authorList>
            <person name="Araujo N.S."/>
            <person name="Arias M.C."/>
        </authorList>
    </citation>
    <scope>NUCLEOTIDE SEQUENCE</scope>
    <source>
        <strain evidence="2">USP_2M_L1-L4_2017</strain>
        <tissue evidence="2">Whole body</tissue>
    </source>
</reference>
<organism evidence="2 3">
    <name type="scientific">Melipona bicolor</name>
    <dbReference type="NCBI Taxonomy" id="60889"/>
    <lineage>
        <taxon>Eukaryota</taxon>
        <taxon>Metazoa</taxon>
        <taxon>Ecdysozoa</taxon>
        <taxon>Arthropoda</taxon>
        <taxon>Hexapoda</taxon>
        <taxon>Insecta</taxon>
        <taxon>Pterygota</taxon>
        <taxon>Neoptera</taxon>
        <taxon>Endopterygota</taxon>
        <taxon>Hymenoptera</taxon>
        <taxon>Apocrita</taxon>
        <taxon>Aculeata</taxon>
        <taxon>Apoidea</taxon>
        <taxon>Anthophila</taxon>
        <taxon>Apidae</taxon>
        <taxon>Melipona</taxon>
    </lineage>
</organism>
<feature type="region of interest" description="Disordered" evidence="1">
    <location>
        <begin position="17"/>
        <end position="51"/>
    </location>
</feature>
<comment type="caution">
    <text evidence="2">The sequence shown here is derived from an EMBL/GenBank/DDBJ whole genome shotgun (WGS) entry which is preliminary data.</text>
</comment>
<evidence type="ECO:0000313" key="2">
    <source>
        <dbReference type="EMBL" id="KAK1128055.1"/>
    </source>
</evidence>
<keyword evidence="3" id="KW-1185">Reference proteome</keyword>
<protein>
    <submittedName>
        <fullName evidence="2">Uncharacterized protein</fullName>
    </submittedName>
</protein>
<sequence>MKLEEQFRGQIRDIPLQHNSLAGESQTRGKNAVAQQYREEASNYAGCRKAS</sequence>
<accession>A0AA40FZQ7</accession>
<feature type="compositionally biased region" description="Polar residues" evidence="1">
    <location>
        <begin position="17"/>
        <end position="29"/>
    </location>
</feature>
<gene>
    <name evidence="2" type="ORF">K0M31_003543</name>
</gene>
<dbReference type="AlphaFoldDB" id="A0AA40FZQ7"/>
<evidence type="ECO:0000313" key="3">
    <source>
        <dbReference type="Proteomes" id="UP001177670"/>
    </source>
</evidence>
<dbReference type="EMBL" id="JAHYIQ010000011">
    <property type="protein sequence ID" value="KAK1128055.1"/>
    <property type="molecule type" value="Genomic_DNA"/>
</dbReference>
<proteinExistence type="predicted"/>